<reference evidence="3 4" key="1">
    <citation type="journal article" date="2018" name="Gigascience">
        <title>Genomes of trombidid mites reveal novel predicted allergens and laterally-transferred genes associated with secondary metabolism.</title>
        <authorList>
            <person name="Dong X."/>
            <person name="Chaisiri K."/>
            <person name="Xia D."/>
            <person name="Armstrong S.D."/>
            <person name="Fang Y."/>
            <person name="Donnelly M.J."/>
            <person name="Kadowaki T."/>
            <person name="McGarry J.W."/>
            <person name="Darby A.C."/>
            <person name="Makepeace B.L."/>
        </authorList>
    </citation>
    <scope>NUCLEOTIDE SEQUENCE [LARGE SCALE GENOMIC DNA]</scope>
    <source>
        <strain evidence="3">UoL-WK</strain>
    </source>
</reference>
<dbReference type="OrthoDB" id="2448307at2759"/>
<feature type="transmembrane region" description="Helical" evidence="1">
    <location>
        <begin position="287"/>
        <end position="308"/>
    </location>
</feature>
<organism evidence="3 4">
    <name type="scientific">Dinothrombium tinctorium</name>
    <dbReference type="NCBI Taxonomy" id="1965070"/>
    <lineage>
        <taxon>Eukaryota</taxon>
        <taxon>Metazoa</taxon>
        <taxon>Ecdysozoa</taxon>
        <taxon>Arthropoda</taxon>
        <taxon>Chelicerata</taxon>
        <taxon>Arachnida</taxon>
        <taxon>Acari</taxon>
        <taxon>Acariformes</taxon>
        <taxon>Trombidiformes</taxon>
        <taxon>Prostigmata</taxon>
        <taxon>Anystina</taxon>
        <taxon>Parasitengona</taxon>
        <taxon>Trombidioidea</taxon>
        <taxon>Trombidiidae</taxon>
        <taxon>Dinothrombium</taxon>
    </lineage>
</organism>
<evidence type="ECO:0000313" key="4">
    <source>
        <dbReference type="Proteomes" id="UP000285301"/>
    </source>
</evidence>
<name>A0A3S3P3Q2_9ACAR</name>
<protein>
    <recommendedName>
        <fullName evidence="2">DUF7789 domain-containing protein</fullName>
    </recommendedName>
</protein>
<gene>
    <name evidence="3" type="ORF">B4U79_02115</name>
</gene>
<dbReference type="InterPro" id="IPR056691">
    <property type="entry name" value="DUF7789"/>
</dbReference>
<dbReference type="EMBL" id="NCKU01005535">
    <property type="protein sequence ID" value="RWS04453.1"/>
    <property type="molecule type" value="Genomic_DNA"/>
</dbReference>
<feature type="transmembrane region" description="Helical" evidence="1">
    <location>
        <begin position="56"/>
        <end position="74"/>
    </location>
</feature>
<dbReference type="Pfam" id="PF25044">
    <property type="entry name" value="DUF7789"/>
    <property type="match status" value="2"/>
</dbReference>
<feature type="transmembrane region" description="Helical" evidence="1">
    <location>
        <begin position="86"/>
        <end position="104"/>
    </location>
</feature>
<feature type="domain" description="DUF7789" evidence="2">
    <location>
        <begin position="183"/>
        <end position="305"/>
    </location>
</feature>
<feature type="domain" description="DUF7789" evidence="2">
    <location>
        <begin position="42"/>
        <end position="159"/>
    </location>
</feature>
<keyword evidence="4" id="KW-1185">Reference proteome</keyword>
<feature type="transmembrane region" description="Helical" evidence="1">
    <location>
        <begin position="147"/>
        <end position="166"/>
    </location>
</feature>
<dbReference type="STRING" id="1965070.A0A3S3P3Q2"/>
<dbReference type="PANTHER" id="PTHR39299:SF1">
    <property type="entry name" value="TRANSMEMBRANE PROTEIN"/>
    <property type="match status" value="1"/>
</dbReference>
<comment type="caution">
    <text evidence="3">The sequence shown here is derived from an EMBL/GenBank/DDBJ whole genome shotgun (WGS) entry which is preliminary data.</text>
</comment>
<proteinExistence type="predicted"/>
<keyword evidence="1" id="KW-1133">Transmembrane helix</keyword>
<feature type="transmembrane region" description="Helical" evidence="1">
    <location>
        <begin position="255"/>
        <end position="275"/>
    </location>
</feature>
<feature type="transmembrane region" description="Helical" evidence="1">
    <location>
        <begin position="116"/>
        <end position="135"/>
    </location>
</feature>
<sequence length="324" mass="36524">MEGVDGDGRVAESDVDAHEERRKLSISDLGIQRTPATEQTLFGKSRTWASLKASEIIYLAMAFISLIASMGLSIERIISLQKGSSDYTFALFLLWTTIMCMFHVLEGVKSEKPCDLLVFVITSVAVLCYVIFNYATKPNDMLKLARMIIGIVFAPILIGYGLRLAWNYYVSKQLIFRTVQSANVDLQKMCELIFVMSSLLKFDVQLGVSTYILYLDKGLTDLSLDEIIIIVCGVLATIAWVILGFLAMRYEKYELVYVFFVTSIIEPILIIYNLTRYSGSKFQALLIAVYTCGVIAIVVRLITIYCMYRVMNNFGHGLGMKGYY</sequence>
<dbReference type="Proteomes" id="UP000285301">
    <property type="component" value="Unassembled WGS sequence"/>
</dbReference>
<evidence type="ECO:0000256" key="1">
    <source>
        <dbReference type="SAM" id="Phobius"/>
    </source>
</evidence>
<evidence type="ECO:0000313" key="3">
    <source>
        <dbReference type="EMBL" id="RWS04453.1"/>
    </source>
</evidence>
<keyword evidence="1" id="KW-0812">Transmembrane</keyword>
<dbReference type="AlphaFoldDB" id="A0A3S3P3Q2"/>
<keyword evidence="1" id="KW-0472">Membrane</keyword>
<accession>A0A3S3P3Q2</accession>
<dbReference type="PANTHER" id="PTHR39299">
    <property type="entry name" value="TRANSMEMBRANE PROTEIN"/>
    <property type="match status" value="1"/>
</dbReference>
<feature type="transmembrane region" description="Helical" evidence="1">
    <location>
        <begin position="227"/>
        <end position="248"/>
    </location>
</feature>
<evidence type="ECO:0000259" key="2">
    <source>
        <dbReference type="Pfam" id="PF25044"/>
    </source>
</evidence>